<keyword evidence="2" id="KW-1133">Transmembrane helix</keyword>
<feature type="transmembrane region" description="Helical" evidence="2">
    <location>
        <begin position="73"/>
        <end position="93"/>
    </location>
</feature>
<organism evidence="3 4">
    <name type="scientific">Golovinomyces cichoracearum</name>
    <dbReference type="NCBI Taxonomy" id="62708"/>
    <lineage>
        <taxon>Eukaryota</taxon>
        <taxon>Fungi</taxon>
        <taxon>Dikarya</taxon>
        <taxon>Ascomycota</taxon>
        <taxon>Pezizomycotina</taxon>
        <taxon>Leotiomycetes</taxon>
        <taxon>Erysiphales</taxon>
        <taxon>Erysiphaceae</taxon>
        <taxon>Golovinomyces</taxon>
    </lineage>
</organism>
<comment type="caution">
    <text evidence="3">The sequence shown here is derived from an EMBL/GenBank/DDBJ whole genome shotgun (WGS) entry which is preliminary data.</text>
</comment>
<dbReference type="OrthoDB" id="2253354at2759"/>
<gene>
    <name evidence="3" type="ORF">GcC1_184024</name>
</gene>
<sequence>MRKTLCRRWPSAFRMDQSFRSSRAKINVTPSNKYATAANVTRPSFWLSLIPKSLRNPRPKRWQNTNKKEWNPATFFIISFLLIGSNSIQMIALKRDFTTFSRKTNVRINLLQDVIERIKNGEKVDVESILGTGNEKIEQEWEDGMVTTLFTSNSDKKVPVVEQIGRDSLNWNESPRQSSDCGREKRHKSDCCSNESENPLPISPKSIEGIKVPPGFF</sequence>
<dbReference type="Proteomes" id="UP000285405">
    <property type="component" value="Unassembled WGS sequence"/>
</dbReference>
<proteinExistence type="predicted"/>
<accession>A0A420HLG8</accession>
<feature type="compositionally biased region" description="Polar residues" evidence="1">
    <location>
        <begin position="169"/>
        <end position="180"/>
    </location>
</feature>
<dbReference type="EMBL" id="MCBR01018427">
    <property type="protein sequence ID" value="RKF58239.1"/>
    <property type="molecule type" value="Genomic_DNA"/>
</dbReference>
<feature type="compositionally biased region" description="Basic and acidic residues" evidence="1">
    <location>
        <begin position="181"/>
        <end position="190"/>
    </location>
</feature>
<dbReference type="AlphaFoldDB" id="A0A420HLG8"/>
<evidence type="ECO:0000256" key="2">
    <source>
        <dbReference type="SAM" id="Phobius"/>
    </source>
</evidence>
<dbReference type="InterPro" id="IPR035213">
    <property type="entry name" value="DUF5321"/>
</dbReference>
<feature type="region of interest" description="Disordered" evidence="1">
    <location>
        <begin position="169"/>
        <end position="217"/>
    </location>
</feature>
<reference evidence="3 4" key="1">
    <citation type="journal article" date="2018" name="BMC Genomics">
        <title>Comparative genome analyses reveal sequence features reflecting distinct modes of host-adaptation between dicot and monocot powdery mildew.</title>
        <authorList>
            <person name="Wu Y."/>
            <person name="Ma X."/>
            <person name="Pan Z."/>
            <person name="Kale S.D."/>
            <person name="Song Y."/>
            <person name="King H."/>
            <person name="Zhang Q."/>
            <person name="Presley C."/>
            <person name="Deng X."/>
            <person name="Wei C.I."/>
            <person name="Xiao S."/>
        </authorList>
    </citation>
    <scope>NUCLEOTIDE SEQUENCE [LARGE SCALE GENOMIC DNA]</scope>
    <source>
        <strain evidence="3">UCSC1</strain>
    </source>
</reference>
<dbReference type="Pfam" id="PF17254">
    <property type="entry name" value="DUF5321"/>
    <property type="match status" value="1"/>
</dbReference>
<name>A0A420HLG8_9PEZI</name>
<evidence type="ECO:0000313" key="4">
    <source>
        <dbReference type="Proteomes" id="UP000285405"/>
    </source>
</evidence>
<keyword evidence="2" id="KW-0472">Membrane</keyword>
<keyword evidence="2" id="KW-0812">Transmembrane</keyword>
<protein>
    <submittedName>
        <fullName evidence="3">Uncharacterized protein</fullName>
    </submittedName>
</protein>
<evidence type="ECO:0000313" key="3">
    <source>
        <dbReference type="EMBL" id="RKF58239.1"/>
    </source>
</evidence>
<evidence type="ECO:0000256" key="1">
    <source>
        <dbReference type="SAM" id="MobiDB-lite"/>
    </source>
</evidence>